<proteinExistence type="predicted"/>
<sequence length="164" mass="18630">MMIRDNIRVLLREPGATQPIQKSFQDRLFFEYRNKNFGVFLQRDGPSPIGAPGGTKPLMPSSSHRHHGLVMETFSQMRAIQQHSPNNSSGQPLVFDVGNRPSYHIPTYQTFLGVVADPLEPFHHWSEAQNHKDFYQHLSHGDREWIHAWAKDTYGGGNLVATAP</sequence>
<keyword evidence="2" id="KW-1185">Reference proteome</keyword>
<dbReference type="OrthoDB" id="242128at2759"/>
<name>A0A0S4JNK2_BODSA</name>
<dbReference type="Proteomes" id="UP000051952">
    <property type="component" value="Unassembled WGS sequence"/>
</dbReference>
<gene>
    <name evidence="1" type="ORF">BSAL_28360</name>
</gene>
<dbReference type="AlphaFoldDB" id="A0A0S4JNK2"/>
<evidence type="ECO:0000313" key="1">
    <source>
        <dbReference type="EMBL" id="CUG90700.1"/>
    </source>
</evidence>
<dbReference type="VEuPathDB" id="TriTrypDB:BSAL_28360"/>
<dbReference type="EMBL" id="CYKH01001858">
    <property type="protein sequence ID" value="CUG90700.1"/>
    <property type="molecule type" value="Genomic_DNA"/>
</dbReference>
<accession>A0A0S4JNK2</accession>
<reference evidence="2" key="1">
    <citation type="submission" date="2015-09" db="EMBL/GenBank/DDBJ databases">
        <authorList>
            <consortium name="Pathogen Informatics"/>
        </authorList>
    </citation>
    <scope>NUCLEOTIDE SEQUENCE [LARGE SCALE GENOMIC DNA]</scope>
    <source>
        <strain evidence="2">Lake Konstanz</strain>
    </source>
</reference>
<evidence type="ECO:0000313" key="2">
    <source>
        <dbReference type="Proteomes" id="UP000051952"/>
    </source>
</evidence>
<organism evidence="1 2">
    <name type="scientific">Bodo saltans</name>
    <name type="common">Flagellated protozoan</name>
    <dbReference type="NCBI Taxonomy" id="75058"/>
    <lineage>
        <taxon>Eukaryota</taxon>
        <taxon>Discoba</taxon>
        <taxon>Euglenozoa</taxon>
        <taxon>Kinetoplastea</taxon>
        <taxon>Metakinetoplastina</taxon>
        <taxon>Eubodonida</taxon>
        <taxon>Bodonidae</taxon>
        <taxon>Bodo</taxon>
    </lineage>
</organism>
<protein>
    <submittedName>
        <fullName evidence="1">Uncharacterized protein</fullName>
    </submittedName>
</protein>